<reference evidence="2 3" key="1">
    <citation type="submission" date="2018-09" db="EMBL/GenBank/DDBJ databases">
        <title>Nesterenkonia natronophila sp. nov., an alkaliphilic actinobacteriume isolated from a soda lake, and emended description of the genus Nesterenkonia.</title>
        <authorList>
            <person name="Menes R.J."/>
            <person name="Iriarte A."/>
        </authorList>
    </citation>
    <scope>NUCLEOTIDE SEQUENCE [LARGE SCALE GENOMIC DNA]</scope>
    <source>
        <strain evidence="2 3">M8</strain>
    </source>
</reference>
<dbReference type="GO" id="GO:0051287">
    <property type="term" value="F:NAD binding"/>
    <property type="evidence" value="ECO:0007669"/>
    <property type="project" value="InterPro"/>
</dbReference>
<proteinExistence type="predicted"/>
<keyword evidence="3" id="KW-1185">Reference proteome</keyword>
<evidence type="ECO:0000259" key="1">
    <source>
        <dbReference type="Pfam" id="PF03721"/>
    </source>
</evidence>
<dbReference type="PANTHER" id="PTHR43750">
    <property type="entry name" value="UDP-GLUCOSE 6-DEHYDROGENASE TUAD"/>
    <property type="match status" value="1"/>
</dbReference>
<dbReference type="AlphaFoldDB" id="A0A3A4F815"/>
<evidence type="ECO:0000313" key="3">
    <source>
        <dbReference type="Proteomes" id="UP000266615"/>
    </source>
</evidence>
<dbReference type="Gene3D" id="3.40.50.720">
    <property type="entry name" value="NAD(P)-binding Rossmann-like Domain"/>
    <property type="match status" value="1"/>
</dbReference>
<dbReference type="GO" id="GO:0016616">
    <property type="term" value="F:oxidoreductase activity, acting on the CH-OH group of donors, NAD or NADP as acceptor"/>
    <property type="evidence" value="ECO:0007669"/>
    <property type="project" value="InterPro"/>
</dbReference>
<dbReference type="InterPro" id="IPR001732">
    <property type="entry name" value="UDP-Glc/GDP-Man_DH_N"/>
</dbReference>
<name>A0A3A4F815_9MICC</name>
<gene>
    <name evidence="2" type="ORF">D3250_09020</name>
</gene>
<dbReference type="Proteomes" id="UP000266615">
    <property type="component" value="Unassembled WGS sequence"/>
</dbReference>
<protein>
    <submittedName>
        <fullName evidence="2">UDP-glucose 6-dehydrogenase</fullName>
    </submittedName>
</protein>
<evidence type="ECO:0000313" key="2">
    <source>
        <dbReference type="EMBL" id="RJN31014.1"/>
    </source>
</evidence>
<organism evidence="2 3">
    <name type="scientific">Nesterenkonia natronophila</name>
    <dbReference type="NCBI Taxonomy" id="2174932"/>
    <lineage>
        <taxon>Bacteria</taxon>
        <taxon>Bacillati</taxon>
        <taxon>Actinomycetota</taxon>
        <taxon>Actinomycetes</taxon>
        <taxon>Micrococcales</taxon>
        <taxon>Micrococcaceae</taxon>
        <taxon>Nesterenkonia</taxon>
    </lineage>
</organism>
<feature type="domain" description="UDP-glucose/GDP-mannose dehydrogenase N-terminal" evidence="1">
    <location>
        <begin position="10"/>
        <end position="79"/>
    </location>
</feature>
<dbReference type="SUPFAM" id="SSF51735">
    <property type="entry name" value="NAD(P)-binding Rossmann-fold domains"/>
    <property type="match status" value="1"/>
</dbReference>
<dbReference type="PANTHER" id="PTHR43750:SF3">
    <property type="entry name" value="UDP-GLUCOSE 6-DEHYDROGENASE TUAD"/>
    <property type="match status" value="1"/>
</dbReference>
<dbReference type="InterPro" id="IPR036291">
    <property type="entry name" value="NAD(P)-bd_dom_sf"/>
</dbReference>
<dbReference type="EMBL" id="QYZP01000003">
    <property type="protein sequence ID" value="RJN31014.1"/>
    <property type="molecule type" value="Genomic_DNA"/>
</dbReference>
<accession>A0A3A4F815</accession>
<dbReference type="Pfam" id="PF03721">
    <property type="entry name" value="UDPG_MGDP_dh_N"/>
    <property type="match status" value="1"/>
</dbReference>
<feature type="non-terminal residue" evidence="2">
    <location>
        <position position="83"/>
    </location>
</feature>
<comment type="caution">
    <text evidence="2">The sequence shown here is derived from an EMBL/GenBank/DDBJ whole genome shotgun (WGS) entry which is preliminary data.</text>
</comment>
<sequence>MATVSATVENISVIGTGYLGATHAACMAELGFNVVGVDIDPEKITSLSAGDLPFHEPGLPELIRKHVTGGKLRFTTNLDEVGA</sequence>